<reference evidence="1 2" key="1">
    <citation type="submission" date="2017-09" db="EMBL/GenBank/DDBJ databases">
        <authorList>
            <person name="Varghese N."/>
            <person name="Submissions S."/>
        </authorList>
    </citation>
    <scope>NUCLEOTIDE SEQUENCE [LARGE SCALE GENOMIC DNA]</scope>
    <source>
        <strain evidence="1 2">OK806</strain>
    </source>
</reference>
<organism evidence="1 2">
    <name type="scientific">Caballeronia arationis</name>
    <dbReference type="NCBI Taxonomy" id="1777142"/>
    <lineage>
        <taxon>Bacteria</taxon>
        <taxon>Pseudomonadati</taxon>
        <taxon>Pseudomonadota</taxon>
        <taxon>Betaproteobacteria</taxon>
        <taxon>Burkholderiales</taxon>
        <taxon>Burkholderiaceae</taxon>
        <taxon>Caballeronia</taxon>
    </lineage>
</organism>
<dbReference type="InterPro" id="IPR029032">
    <property type="entry name" value="AhpD-like"/>
</dbReference>
<dbReference type="PANTHER" id="PTHR34846">
    <property type="entry name" value="4-CARBOXYMUCONOLACTONE DECARBOXYLASE FAMILY PROTEIN (AFU_ORTHOLOGUE AFUA_6G11590)"/>
    <property type="match status" value="1"/>
</dbReference>
<name>A0A7Z7N448_9BURK</name>
<gene>
    <name evidence="1" type="ORF">SAMN05446927_4036</name>
</gene>
<dbReference type="RefSeq" id="WP_097190180.1">
    <property type="nucleotide sequence ID" value="NZ_OCSU01000002.1"/>
</dbReference>
<sequence>MKDNNRLPLFDRSTATNEQAAVLDEILSGPRGNLDGPFLSWVYSPEFAQRAQRLGAFCRYDTGLPLRLSELAILVTAAHWRSQAEWHIHHPIALQAGVPAHVAGSIRCNETPVFDDPDDRLIYDFATQLNETRRVSNETYEQALNRFGHVVMVNLTGLLGYYTLVAMTLNVFETRAALQVELPFPE</sequence>
<evidence type="ECO:0000313" key="2">
    <source>
        <dbReference type="Proteomes" id="UP000219522"/>
    </source>
</evidence>
<dbReference type="Proteomes" id="UP000219522">
    <property type="component" value="Unassembled WGS sequence"/>
</dbReference>
<dbReference type="PANTHER" id="PTHR34846:SF11">
    <property type="entry name" value="4-CARBOXYMUCONOLACTONE DECARBOXYLASE FAMILY PROTEIN (AFU_ORTHOLOGUE AFUA_6G11590)"/>
    <property type="match status" value="1"/>
</dbReference>
<evidence type="ECO:0000313" key="1">
    <source>
        <dbReference type="EMBL" id="SOE80788.1"/>
    </source>
</evidence>
<protein>
    <submittedName>
        <fullName evidence="1">4-carboxymuconolactone decarboxylase</fullName>
    </submittedName>
</protein>
<dbReference type="AlphaFoldDB" id="A0A7Z7N448"/>
<dbReference type="SUPFAM" id="SSF69118">
    <property type="entry name" value="AhpD-like"/>
    <property type="match status" value="1"/>
</dbReference>
<dbReference type="Gene3D" id="1.20.1290.10">
    <property type="entry name" value="AhpD-like"/>
    <property type="match status" value="1"/>
</dbReference>
<keyword evidence="2" id="KW-1185">Reference proteome</keyword>
<dbReference type="EMBL" id="OCSU01000002">
    <property type="protein sequence ID" value="SOE80788.1"/>
    <property type="molecule type" value="Genomic_DNA"/>
</dbReference>
<accession>A0A7Z7N448</accession>
<comment type="caution">
    <text evidence="1">The sequence shown here is derived from an EMBL/GenBank/DDBJ whole genome shotgun (WGS) entry which is preliminary data.</text>
</comment>
<proteinExistence type="predicted"/>